<sequence length="197" mass="22116">MASSSKGGGFLQSDQPSLLPPWLSNPSTPSVLRPTAPSVALSLSPSTLPQPSPAIPWLQSDRGPSGFPAHHGDNNPLVAELMECCRNVEEGHRVWTAHKKEAAWRLRRVELQLESEKASKIREKQEEIDLKIKALMEEQRIALDRIEGEYKEQLAVLRRDAEAKEQKLTEQWASKHIRLTKFLEQMSCPPPREASGQ</sequence>
<keyword evidence="1" id="KW-0175">Coiled coil</keyword>
<evidence type="ECO:0000313" key="3">
    <source>
        <dbReference type="EMBL" id="CAH9100917.1"/>
    </source>
</evidence>
<dbReference type="EMBL" id="CAMAPF010000109">
    <property type="protein sequence ID" value="CAH9100917.1"/>
    <property type="molecule type" value="Genomic_DNA"/>
</dbReference>
<accession>A0AAV0DKA3</accession>
<gene>
    <name evidence="3" type="ORF">CEPIT_LOCUS15436</name>
</gene>
<reference evidence="3" key="1">
    <citation type="submission" date="2022-07" db="EMBL/GenBank/DDBJ databases">
        <authorList>
            <person name="Macas J."/>
            <person name="Novak P."/>
            <person name="Neumann P."/>
        </authorList>
    </citation>
    <scope>NUCLEOTIDE SEQUENCE</scope>
</reference>
<dbReference type="PANTHER" id="PTHR47214:SF3">
    <property type="entry name" value="TRANSCRIPTION FACTOR AS1"/>
    <property type="match status" value="1"/>
</dbReference>
<proteinExistence type="predicted"/>
<feature type="region of interest" description="Disordered" evidence="2">
    <location>
        <begin position="1"/>
        <end position="72"/>
    </location>
</feature>
<feature type="compositionally biased region" description="Low complexity" evidence="2">
    <location>
        <begin position="16"/>
        <end position="30"/>
    </location>
</feature>
<evidence type="ECO:0000256" key="2">
    <source>
        <dbReference type="SAM" id="MobiDB-lite"/>
    </source>
</evidence>
<protein>
    <recommendedName>
        <fullName evidence="5">Transcription factor AS1</fullName>
    </recommendedName>
</protein>
<dbReference type="Proteomes" id="UP001152523">
    <property type="component" value="Unassembled WGS sequence"/>
</dbReference>
<keyword evidence="4" id="KW-1185">Reference proteome</keyword>
<comment type="caution">
    <text evidence="3">The sequence shown here is derived from an EMBL/GenBank/DDBJ whole genome shotgun (WGS) entry which is preliminary data.</text>
</comment>
<dbReference type="InterPro" id="IPR052844">
    <property type="entry name" value="Leaf_Dev_Regulator"/>
</dbReference>
<evidence type="ECO:0000313" key="4">
    <source>
        <dbReference type="Proteomes" id="UP001152523"/>
    </source>
</evidence>
<dbReference type="AlphaFoldDB" id="A0AAV0DKA3"/>
<evidence type="ECO:0008006" key="5">
    <source>
        <dbReference type="Google" id="ProtNLM"/>
    </source>
</evidence>
<feature type="compositionally biased region" description="Gly residues" evidence="2">
    <location>
        <begin position="1"/>
        <end position="10"/>
    </location>
</feature>
<name>A0AAV0DKA3_9ASTE</name>
<feature type="coiled-coil region" evidence="1">
    <location>
        <begin position="106"/>
        <end position="171"/>
    </location>
</feature>
<evidence type="ECO:0000256" key="1">
    <source>
        <dbReference type="SAM" id="Coils"/>
    </source>
</evidence>
<dbReference type="PANTHER" id="PTHR47214">
    <property type="entry name" value="PROTEIN ROUGH SHEATH 2 HOMOLOG"/>
    <property type="match status" value="1"/>
</dbReference>
<organism evidence="3 4">
    <name type="scientific">Cuscuta epithymum</name>
    <dbReference type="NCBI Taxonomy" id="186058"/>
    <lineage>
        <taxon>Eukaryota</taxon>
        <taxon>Viridiplantae</taxon>
        <taxon>Streptophyta</taxon>
        <taxon>Embryophyta</taxon>
        <taxon>Tracheophyta</taxon>
        <taxon>Spermatophyta</taxon>
        <taxon>Magnoliopsida</taxon>
        <taxon>eudicotyledons</taxon>
        <taxon>Gunneridae</taxon>
        <taxon>Pentapetalae</taxon>
        <taxon>asterids</taxon>
        <taxon>lamiids</taxon>
        <taxon>Solanales</taxon>
        <taxon>Convolvulaceae</taxon>
        <taxon>Cuscuteae</taxon>
        <taxon>Cuscuta</taxon>
        <taxon>Cuscuta subgen. Cuscuta</taxon>
    </lineage>
</organism>